<dbReference type="AlphaFoldDB" id="X1HRK3"/>
<dbReference type="Pfam" id="PF00207">
    <property type="entry name" value="A2M"/>
    <property type="match status" value="1"/>
</dbReference>
<proteinExistence type="predicted"/>
<dbReference type="PANTHER" id="PTHR40094">
    <property type="entry name" value="ALPHA-2-MACROGLOBULIN HOMOLOG"/>
    <property type="match status" value="1"/>
</dbReference>
<feature type="non-terminal residue" evidence="2">
    <location>
        <position position="269"/>
    </location>
</feature>
<evidence type="ECO:0000313" key="2">
    <source>
        <dbReference type="EMBL" id="GAH72796.1"/>
    </source>
</evidence>
<dbReference type="SMART" id="SM01360">
    <property type="entry name" value="A2M"/>
    <property type="match status" value="1"/>
</dbReference>
<accession>X1HRK3</accession>
<evidence type="ECO:0000259" key="1">
    <source>
        <dbReference type="SMART" id="SM01360"/>
    </source>
</evidence>
<gene>
    <name evidence="2" type="ORF">S03H2_43728</name>
</gene>
<dbReference type="InterPro" id="IPR051802">
    <property type="entry name" value="YfhM-like"/>
</dbReference>
<reference evidence="2" key="1">
    <citation type="journal article" date="2014" name="Front. Microbiol.">
        <title>High frequency of phylogenetically diverse reductive dehalogenase-homologous genes in deep subseafloor sedimentary metagenomes.</title>
        <authorList>
            <person name="Kawai M."/>
            <person name="Futagami T."/>
            <person name="Toyoda A."/>
            <person name="Takaki Y."/>
            <person name="Nishi S."/>
            <person name="Hori S."/>
            <person name="Arai W."/>
            <person name="Tsubouchi T."/>
            <person name="Morono Y."/>
            <person name="Uchiyama I."/>
            <person name="Ito T."/>
            <person name="Fujiyama A."/>
            <person name="Inagaki F."/>
            <person name="Takami H."/>
        </authorList>
    </citation>
    <scope>NUCLEOTIDE SEQUENCE</scope>
    <source>
        <strain evidence="2">Expedition CK06-06</strain>
    </source>
</reference>
<dbReference type="EMBL" id="BARU01027311">
    <property type="protein sequence ID" value="GAH72796.1"/>
    <property type="molecule type" value="Genomic_DNA"/>
</dbReference>
<feature type="domain" description="Alpha-2-macroglobulin" evidence="1">
    <location>
        <begin position="2"/>
        <end position="80"/>
    </location>
</feature>
<organism evidence="2">
    <name type="scientific">marine sediment metagenome</name>
    <dbReference type="NCBI Taxonomy" id="412755"/>
    <lineage>
        <taxon>unclassified sequences</taxon>
        <taxon>metagenomes</taxon>
        <taxon>ecological metagenomes</taxon>
    </lineage>
</organism>
<protein>
    <recommendedName>
        <fullName evidence="1">Alpha-2-macroglobulin domain-containing protein</fullName>
    </recommendedName>
</protein>
<comment type="caution">
    <text evidence="2">The sequence shown here is derived from an EMBL/GenBank/DDBJ whole genome shotgun (WGS) entry which is preliminary data.</text>
</comment>
<sequence>KDGRARFTFISPEQLTSWRIKLFAFTRDVKEGTLTEESVTRKDLMVRADLPRFFREKDKGTVSAIVHNESEHPLEGELFIDITENGKTINSKLKLKDNKKHFTIQPHSLSTFNWLIEVPQGVSTYKVRVAAVTDKLSDAEERELPILPSRQRLIESALVALSGIESKRLEISLKDDPTRINESMVLQIDPQLALSILNTIPFLVEYPYACVEQILNRYVPLSIINEVYKKYPAIQKAVSKIPDRKTPTPPWEKDDPSRLITLMETPWIW</sequence>
<name>X1HRK3_9ZZZZ</name>
<dbReference type="InterPro" id="IPR001599">
    <property type="entry name" value="Macroglobln_a2"/>
</dbReference>
<feature type="non-terminal residue" evidence="2">
    <location>
        <position position="1"/>
    </location>
</feature>
<dbReference type="GO" id="GO:0004866">
    <property type="term" value="F:endopeptidase inhibitor activity"/>
    <property type="evidence" value="ECO:0007669"/>
    <property type="project" value="InterPro"/>
</dbReference>
<dbReference type="PANTHER" id="PTHR40094:SF1">
    <property type="entry name" value="UBIQUITIN DOMAIN-CONTAINING PROTEIN"/>
    <property type="match status" value="1"/>
</dbReference>